<keyword evidence="3" id="KW-1185">Reference proteome</keyword>
<name>A0ABU0UKI1_9HYPH</name>
<evidence type="ECO:0000313" key="2">
    <source>
        <dbReference type="EMBL" id="MDQ1185457.1"/>
    </source>
</evidence>
<proteinExistence type="predicted"/>
<accession>A0ABU0UKI1</accession>
<sequence>MKTVLFGLKASVSTAQVTQILADNPEARVAFTRPAFTSFDVVIDQNKTCTNVPKERRTLSLPVPESMEFHHALETGFADMFDYIINERLPNIFQKAHSAFGERTVKLPSEPTRTNTDTISDERR</sequence>
<comment type="caution">
    <text evidence="2">The sequence shown here is derived from an EMBL/GenBank/DDBJ whole genome shotgun (WGS) entry which is preliminary data.</text>
</comment>
<dbReference type="EMBL" id="JAUTBL010000002">
    <property type="protein sequence ID" value="MDQ1185457.1"/>
    <property type="molecule type" value="Genomic_DNA"/>
</dbReference>
<protein>
    <submittedName>
        <fullName evidence="2">Uncharacterized protein</fullName>
    </submittedName>
</protein>
<organism evidence="2 3">
    <name type="scientific">Agrobacterium larrymoorei</name>
    <dbReference type="NCBI Taxonomy" id="160699"/>
    <lineage>
        <taxon>Bacteria</taxon>
        <taxon>Pseudomonadati</taxon>
        <taxon>Pseudomonadota</taxon>
        <taxon>Alphaproteobacteria</taxon>
        <taxon>Hyphomicrobiales</taxon>
        <taxon>Rhizobiaceae</taxon>
        <taxon>Rhizobium/Agrobacterium group</taxon>
        <taxon>Agrobacterium</taxon>
    </lineage>
</organism>
<dbReference type="RefSeq" id="WP_306931683.1">
    <property type="nucleotide sequence ID" value="NZ_JAUTBL010000002.1"/>
</dbReference>
<feature type="region of interest" description="Disordered" evidence="1">
    <location>
        <begin position="103"/>
        <end position="124"/>
    </location>
</feature>
<reference evidence="2 3" key="1">
    <citation type="submission" date="2023-07" db="EMBL/GenBank/DDBJ databases">
        <title>Functional and genomic diversity of the sorghum phyllosphere microbiome.</title>
        <authorList>
            <person name="Shade A."/>
        </authorList>
    </citation>
    <scope>NUCLEOTIDE SEQUENCE [LARGE SCALE GENOMIC DNA]</scope>
    <source>
        <strain evidence="2 3">SORGH_AS_1126</strain>
    </source>
</reference>
<gene>
    <name evidence="2" type="ORF">QE408_002600</name>
</gene>
<evidence type="ECO:0000313" key="3">
    <source>
        <dbReference type="Proteomes" id="UP001224781"/>
    </source>
</evidence>
<evidence type="ECO:0000256" key="1">
    <source>
        <dbReference type="SAM" id="MobiDB-lite"/>
    </source>
</evidence>
<dbReference type="Proteomes" id="UP001224781">
    <property type="component" value="Unassembled WGS sequence"/>
</dbReference>